<evidence type="ECO:0008006" key="5">
    <source>
        <dbReference type="Google" id="ProtNLM"/>
    </source>
</evidence>
<dbReference type="OrthoDB" id="1492389at2"/>
<feature type="compositionally biased region" description="Low complexity" evidence="1">
    <location>
        <begin position="153"/>
        <end position="169"/>
    </location>
</feature>
<feature type="chain" id="PRO_5003317579" description="Lipoprotein" evidence="2">
    <location>
        <begin position="25"/>
        <end position="266"/>
    </location>
</feature>
<evidence type="ECO:0000256" key="2">
    <source>
        <dbReference type="SAM" id="SignalP"/>
    </source>
</evidence>
<feature type="signal peptide" evidence="2">
    <location>
        <begin position="1"/>
        <end position="24"/>
    </location>
</feature>
<organism evidence="3 4">
    <name type="scientific">Haliscomenobacter hydrossis (strain ATCC 27775 / DSM 1100 / LMG 10767 / O)</name>
    <dbReference type="NCBI Taxonomy" id="760192"/>
    <lineage>
        <taxon>Bacteria</taxon>
        <taxon>Pseudomonadati</taxon>
        <taxon>Bacteroidota</taxon>
        <taxon>Saprospiria</taxon>
        <taxon>Saprospirales</taxon>
        <taxon>Haliscomenobacteraceae</taxon>
        <taxon>Haliscomenobacter</taxon>
    </lineage>
</organism>
<dbReference type="AlphaFoldDB" id="F4L5P9"/>
<proteinExistence type="predicted"/>
<gene>
    <name evidence="3" type="ordered locus">Halhy_4036</name>
</gene>
<dbReference type="Proteomes" id="UP000008461">
    <property type="component" value="Chromosome"/>
</dbReference>
<evidence type="ECO:0000313" key="4">
    <source>
        <dbReference type="Proteomes" id="UP000008461"/>
    </source>
</evidence>
<dbReference type="KEGG" id="hhy:Halhy_4036"/>
<reference evidence="3 4" key="1">
    <citation type="journal article" date="2011" name="Stand. Genomic Sci.">
        <title>Complete genome sequence of Haliscomenobacter hydrossis type strain (O).</title>
        <authorList>
            <consortium name="US DOE Joint Genome Institute (JGI-PGF)"/>
            <person name="Daligault H."/>
            <person name="Lapidus A."/>
            <person name="Zeytun A."/>
            <person name="Nolan M."/>
            <person name="Lucas S."/>
            <person name="Del Rio T.G."/>
            <person name="Tice H."/>
            <person name="Cheng J.F."/>
            <person name="Tapia R."/>
            <person name="Han C."/>
            <person name="Goodwin L."/>
            <person name="Pitluck S."/>
            <person name="Liolios K."/>
            <person name="Pagani I."/>
            <person name="Ivanova N."/>
            <person name="Huntemann M."/>
            <person name="Mavromatis K."/>
            <person name="Mikhailova N."/>
            <person name="Pati A."/>
            <person name="Chen A."/>
            <person name="Palaniappan K."/>
            <person name="Land M."/>
            <person name="Hauser L."/>
            <person name="Brambilla E.M."/>
            <person name="Rohde M."/>
            <person name="Verbarg S."/>
            <person name="Goker M."/>
            <person name="Bristow J."/>
            <person name="Eisen J.A."/>
            <person name="Markowitz V."/>
            <person name="Hugenholtz P."/>
            <person name="Kyrpides N.C."/>
            <person name="Klenk H.P."/>
            <person name="Woyke T."/>
        </authorList>
    </citation>
    <scope>NUCLEOTIDE SEQUENCE [LARGE SCALE GENOMIC DNA]</scope>
    <source>
        <strain evidence="4">ATCC 27775 / DSM 1100 / LMG 10767 / O</strain>
    </source>
</reference>
<feature type="region of interest" description="Disordered" evidence="1">
    <location>
        <begin position="148"/>
        <end position="169"/>
    </location>
</feature>
<dbReference type="PROSITE" id="PS51257">
    <property type="entry name" value="PROKAR_LIPOPROTEIN"/>
    <property type="match status" value="1"/>
</dbReference>
<evidence type="ECO:0000256" key="1">
    <source>
        <dbReference type="SAM" id="MobiDB-lite"/>
    </source>
</evidence>
<reference key="2">
    <citation type="submission" date="2011-04" db="EMBL/GenBank/DDBJ databases">
        <title>Complete sequence of chromosome of Haliscomenobacter hydrossis DSM 1100.</title>
        <authorList>
            <consortium name="US DOE Joint Genome Institute (JGI-PGF)"/>
            <person name="Lucas S."/>
            <person name="Han J."/>
            <person name="Lapidus A."/>
            <person name="Bruce D."/>
            <person name="Goodwin L."/>
            <person name="Pitluck S."/>
            <person name="Peters L."/>
            <person name="Kyrpides N."/>
            <person name="Mavromatis K."/>
            <person name="Ivanova N."/>
            <person name="Ovchinnikova G."/>
            <person name="Pagani I."/>
            <person name="Daligault H."/>
            <person name="Detter J.C."/>
            <person name="Han C."/>
            <person name="Land M."/>
            <person name="Hauser L."/>
            <person name="Markowitz V."/>
            <person name="Cheng J.-F."/>
            <person name="Hugenholtz P."/>
            <person name="Woyke T."/>
            <person name="Wu D."/>
            <person name="Verbarg S."/>
            <person name="Frueling A."/>
            <person name="Brambilla E."/>
            <person name="Klenk H.-P."/>
            <person name="Eisen J.A."/>
        </authorList>
    </citation>
    <scope>NUCLEOTIDE SEQUENCE</scope>
    <source>
        <strain>DSM 1100</strain>
    </source>
</reference>
<dbReference type="RefSeq" id="WP_013766422.1">
    <property type="nucleotide sequence ID" value="NC_015510.1"/>
</dbReference>
<keyword evidence="2" id="KW-0732">Signal</keyword>
<accession>F4L5P9</accession>
<dbReference type="STRING" id="760192.Halhy_4036"/>
<dbReference type="HOGENOM" id="CLU_1044960_0_0_10"/>
<evidence type="ECO:0000313" key="3">
    <source>
        <dbReference type="EMBL" id="AEE51884.1"/>
    </source>
</evidence>
<name>F4L5P9_HALH1</name>
<protein>
    <recommendedName>
        <fullName evidence="5">Lipoprotein</fullName>
    </recommendedName>
</protein>
<sequence length="266" mass="29794">MKLKIYAKALMYGLLMVFGLSACFAPQAVIRMEPAADQKVRWDYGQAIVEQSVDSLFGRAAFDHAEKDFLVFNVDITNLSQHDQLVAPEQFYLTTNTGTRYFAIDPEKELFSMEVRENVREANAKNAAVLAGVVAVAAVTAAVVSEVNDKDNNNNGNNNNNEIRNNRNNDNTNLFLSVPLVINSASASESMTQPNVGPFEPNAPTIRERGFWMDYTLRKTTLAPGEKVRGKVLFRRQDALRDFLLMVPVEKSVFSFGFKQKVFQPQ</sequence>
<keyword evidence="4" id="KW-1185">Reference proteome</keyword>
<dbReference type="EMBL" id="CP002691">
    <property type="protein sequence ID" value="AEE51884.1"/>
    <property type="molecule type" value="Genomic_DNA"/>
</dbReference>